<keyword evidence="2" id="KW-1185">Reference proteome</keyword>
<dbReference type="AlphaFoldDB" id="A0A392R322"/>
<accession>A0A392R322</accession>
<protein>
    <submittedName>
        <fullName evidence="1">Uncharacterized protein</fullName>
    </submittedName>
</protein>
<organism evidence="1 2">
    <name type="scientific">Trifolium medium</name>
    <dbReference type="NCBI Taxonomy" id="97028"/>
    <lineage>
        <taxon>Eukaryota</taxon>
        <taxon>Viridiplantae</taxon>
        <taxon>Streptophyta</taxon>
        <taxon>Embryophyta</taxon>
        <taxon>Tracheophyta</taxon>
        <taxon>Spermatophyta</taxon>
        <taxon>Magnoliopsida</taxon>
        <taxon>eudicotyledons</taxon>
        <taxon>Gunneridae</taxon>
        <taxon>Pentapetalae</taxon>
        <taxon>rosids</taxon>
        <taxon>fabids</taxon>
        <taxon>Fabales</taxon>
        <taxon>Fabaceae</taxon>
        <taxon>Papilionoideae</taxon>
        <taxon>50 kb inversion clade</taxon>
        <taxon>NPAAA clade</taxon>
        <taxon>Hologalegina</taxon>
        <taxon>IRL clade</taxon>
        <taxon>Trifolieae</taxon>
        <taxon>Trifolium</taxon>
    </lineage>
</organism>
<dbReference type="Proteomes" id="UP000265520">
    <property type="component" value="Unassembled WGS sequence"/>
</dbReference>
<evidence type="ECO:0000313" key="1">
    <source>
        <dbReference type="EMBL" id="MCI29955.1"/>
    </source>
</evidence>
<evidence type="ECO:0000313" key="2">
    <source>
        <dbReference type="Proteomes" id="UP000265520"/>
    </source>
</evidence>
<sequence>MCRPQPVVLLAVPLRHRQLVILLAVPLRRPQPSSSRRAAATVIL</sequence>
<proteinExistence type="predicted"/>
<reference evidence="1 2" key="1">
    <citation type="journal article" date="2018" name="Front. Plant Sci.">
        <title>Red Clover (Trifolium pratense) and Zigzag Clover (T. medium) - A Picture of Genomic Similarities and Differences.</title>
        <authorList>
            <person name="Dluhosova J."/>
            <person name="Istvanek J."/>
            <person name="Nedelnik J."/>
            <person name="Repkova J."/>
        </authorList>
    </citation>
    <scope>NUCLEOTIDE SEQUENCE [LARGE SCALE GENOMIC DNA]</scope>
    <source>
        <strain evidence="2">cv. 10/8</strain>
        <tissue evidence="1">Leaf</tissue>
    </source>
</reference>
<dbReference type="EMBL" id="LXQA010176022">
    <property type="protein sequence ID" value="MCI29955.1"/>
    <property type="molecule type" value="Genomic_DNA"/>
</dbReference>
<name>A0A392R322_9FABA</name>
<comment type="caution">
    <text evidence="1">The sequence shown here is derived from an EMBL/GenBank/DDBJ whole genome shotgun (WGS) entry which is preliminary data.</text>
</comment>